<feature type="domain" description="Type II secretion system protein GspF" evidence="8">
    <location>
        <begin position="70"/>
        <end position="192"/>
    </location>
</feature>
<evidence type="ECO:0000259" key="8">
    <source>
        <dbReference type="Pfam" id="PF00482"/>
    </source>
</evidence>
<dbReference type="EMBL" id="WISZ01000170">
    <property type="protein sequence ID" value="MQX11226.1"/>
    <property type="molecule type" value="Genomic_DNA"/>
</dbReference>
<evidence type="ECO:0000313" key="9">
    <source>
        <dbReference type="EMBL" id="MQX11226.1"/>
    </source>
</evidence>
<dbReference type="InterPro" id="IPR018076">
    <property type="entry name" value="T2SS_GspF_dom"/>
</dbReference>
<dbReference type="PANTHER" id="PTHR30012:SF0">
    <property type="entry name" value="TYPE II SECRETION SYSTEM PROTEIN F-RELATED"/>
    <property type="match status" value="1"/>
</dbReference>
<dbReference type="PRINTS" id="PR00812">
    <property type="entry name" value="BCTERIALGSPF"/>
</dbReference>
<proteinExistence type="inferred from homology"/>
<evidence type="ECO:0000256" key="5">
    <source>
        <dbReference type="ARBA" id="ARBA00022989"/>
    </source>
</evidence>
<dbReference type="GO" id="GO:0015628">
    <property type="term" value="P:protein secretion by the type II secretion system"/>
    <property type="evidence" value="ECO:0007669"/>
    <property type="project" value="TreeGrafter"/>
</dbReference>
<evidence type="ECO:0000256" key="2">
    <source>
        <dbReference type="ARBA" id="ARBA00005745"/>
    </source>
</evidence>
<dbReference type="InterPro" id="IPR042094">
    <property type="entry name" value="T2SS_GspF_sf"/>
</dbReference>
<name>A0A844AHW7_RHIFR</name>
<comment type="similarity">
    <text evidence="2">Belongs to the GSP F family.</text>
</comment>
<evidence type="ECO:0000256" key="4">
    <source>
        <dbReference type="ARBA" id="ARBA00022692"/>
    </source>
</evidence>
<keyword evidence="6 7" id="KW-0472">Membrane</keyword>
<dbReference type="RefSeq" id="WP_014329600.1">
    <property type="nucleotide sequence ID" value="NZ_BJNI01000024.1"/>
</dbReference>
<accession>A0A844AHW7</accession>
<dbReference type="GO" id="GO:0005886">
    <property type="term" value="C:plasma membrane"/>
    <property type="evidence" value="ECO:0007669"/>
    <property type="project" value="UniProtKB-SubCell"/>
</dbReference>
<dbReference type="Pfam" id="PF00482">
    <property type="entry name" value="T2SSF"/>
    <property type="match status" value="2"/>
</dbReference>
<dbReference type="InterPro" id="IPR003004">
    <property type="entry name" value="GspF/PilC"/>
</dbReference>
<evidence type="ECO:0000256" key="7">
    <source>
        <dbReference type="SAM" id="Phobius"/>
    </source>
</evidence>
<dbReference type="Gene3D" id="1.20.81.30">
    <property type="entry name" value="Type II secretion system (T2SS), domain F"/>
    <property type="match status" value="2"/>
</dbReference>
<dbReference type="AlphaFoldDB" id="A0A844AHW7"/>
<keyword evidence="3" id="KW-1003">Cell membrane</keyword>
<gene>
    <name evidence="9" type="ORF">GHK48_23870</name>
</gene>
<comment type="subcellular location">
    <subcellularLocation>
        <location evidence="1">Cell membrane</location>
        <topology evidence="1">Multi-pass membrane protein</topology>
    </subcellularLocation>
</comment>
<feature type="transmembrane region" description="Helical" evidence="7">
    <location>
        <begin position="368"/>
        <end position="398"/>
    </location>
</feature>
<feature type="transmembrane region" description="Helical" evidence="7">
    <location>
        <begin position="222"/>
        <end position="241"/>
    </location>
</feature>
<feature type="transmembrane region" description="Helical" evidence="7">
    <location>
        <begin position="169"/>
        <end position="191"/>
    </location>
</feature>
<dbReference type="PANTHER" id="PTHR30012">
    <property type="entry name" value="GENERAL SECRETION PATHWAY PROTEIN"/>
    <property type="match status" value="1"/>
</dbReference>
<keyword evidence="5 7" id="KW-1133">Transmembrane helix</keyword>
<dbReference type="Proteomes" id="UP000466694">
    <property type="component" value="Unassembled WGS sequence"/>
</dbReference>
<organism evidence="9 10">
    <name type="scientific">Rhizobium fredii</name>
    <name type="common">Sinorhizobium fredii</name>
    <dbReference type="NCBI Taxonomy" id="380"/>
    <lineage>
        <taxon>Bacteria</taxon>
        <taxon>Pseudomonadati</taxon>
        <taxon>Pseudomonadota</taxon>
        <taxon>Alphaproteobacteria</taxon>
        <taxon>Hyphomicrobiales</taxon>
        <taxon>Rhizobiaceae</taxon>
        <taxon>Sinorhizobium/Ensifer group</taxon>
        <taxon>Sinorhizobium</taxon>
    </lineage>
</organism>
<protein>
    <submittedName>
        <fullName evidence="9">Type II secretion system F family protein</fullName>
    </submittedName>
</protein>
<reference evidence="9 10" key="1">
    <citation type="journal article" date="2013" name="Genome Biol.">
        <title>Comparative genomics of the core and accessory genomes of 48 Sinorhizobium strains comprising five genospecies.</title>
        <authorList>
            <person name="Sugawara M."/>
            <person name="Epstein B."/>
            <person name="Badgley B.D."/>
            <person name="Unno T."/>
            <person name="Xu L."/>
            <person name="Reese J."/>
            <person name="Gyaneshwar P."/>
            <person name="Denny R."/>
            <person name="Mudge J."/>
            <person name="Bharti A.K."/>
            <person name="Farmer A.D."/>
            <person name="May G.D."/>
            <person name="Woodward J.E."/>
            <person name="Medigue C."/>
            <person name="Vallenet D."/>
            <person name="Lajus A."/>
            <person name="Rouy Z."/>
            <person name="Martinez-Vaz B."/>
            <person name="Tiffin P."/>
            <person name="Young N.D."/>
            <person name="Sadowsky M.J."/>
        </authorList>
    </citation>
    <scope>NUCLEOTIDE SEQUENCE [LARGE SCALE GENOMIC DNA]</scope>
    <source>
        <strain evidence="9 10">USDA205</strain>
    </source>
</reference>
<evidence type="ECO:0000313" key="10">
    <source>
        <dbReference type="Proteomes" id="UP000466694"/>
    </source>
</evidence>
<evidence type="ECO:0000256" key="6">
    <source>
        <dbReference type="ARBA" id="ARBA00023136"/>
    </source>
</evidence>
<comment type="caution">
    <text evidence="9">The sequence shown here is derived from an EMBL/GenBank/DDBJ whole genome shotgun (WGS) entry which is preliminary data.</text>
</comment>
<sequence length="404" mass="43465">MTTFVYRGYSGEGVETSGTVEAVDKQEAMRLVLKSGCRPLSLEVAAARTHPLRRDWSLRPAFRSFDFGRFFSELQILLQSGFTIDAALRTVADDRQMLAGRGALSNLVASVMSGGSFSDAFSRLPNAPPEVTALLVSGEQAGRLDEVVASLANTFEEQKARRAETIETLLYPAFLFAVMLFAIGVIMFVLVPAIEPVFEGAEAARPMLISMLSAGRRLLVDWAWLILLALMFAIAGAMAAYRTSSGRRALSNFLLRMPIVGGMARAEACARYLQVLASLTANGVAVKKALELAAHACPLAAYTEPLLAIKDRVVGGTSLRVAIEAANLFEQSTLSLIRVGDESNKLPDALKRAAFLLERKARLARRRLFAVLTPALTIVMGALVGGVVISVMTALLSINNLAAQ</sequence>
<feature type="domain" description="Type II secretion system protein GspF" evidence="8">
    <location>
        <begin position="273"/>
        <end position="393"/>
    </location>
</feature>
<evidence type="ECO:0000256" key="1">
    <source>
        <dbReference type="ARBA" id="ARBA00004651"/>
    </source>
</evidence>
<evidence type="ECO:0000256" key="3">
    <source>
        <dbReference type="ARBA" id="ARBA00022475"/>
    </source>
</evidence>
<keyword evidence="4 7" id="KW-0812">Transmembrane</keyword>